<dbReference type="EMBL" id="PIUM01000018">
    <property type="protein sequence ID" value="PKU23709.1"/>
    <property type="molecule type" value="Genomic_DNA"/>
</dbReference>
<organism evidence="4 5">
    <name type="scientific">Telmatospirillum siberiense</name>
    <dbReference type="NCBI Taxonomy" id="382514"/>
    <lineage>
        <taxon>Bacteria</taxon>
        <taxon>Pseudomonadati</taxon>
        <taxon>Pseudomonadota</taxon>
        <taxon>Alphaproteobacteria</taxon>
        <taxon>Rhodospirillales</taxon>
        <taxon>Rhodospirillaceae</taxon>
        <taxon>Telmatospirillum</taxon>
    </lineage>
</organism>
<feature type="domain" description="GFO/IDH/MocA-like oxidoreductase" evidence="3">
    <location>
        <begin position="133"/>
        <end position="258"/>
    </location>
</feature>
<sequence>MKTIRWGIIGCGDVTEVKSGPAFQKADNSTLVAVMRRDADRARDYARRHGVPRWHADAEDIIAAKDIDAVYIATRPDSHHDYVLRCAKAGKAVYVEKPMAMTYGQCIEMVTTCRSHGVPVFVAYYRRAMPYLLKVKELLDEGRIGRVCAVSTSFLERLPPAADIAGGALPWRLDPVFCGGGIFFDTVCHNFDLLDFLFGPVIEARGFPVNRVGAYTPPDTVTASYAFESGVRGSGTWCFAAERNAESNEIIGTEGSIVFHPFSFAPIRLIRAGQVTEFPIVNPPHVQQPLIQTIVDELNGKGVCPSQGVSAARTAWVVETILSGAYL</sequence>
<evidence type="ECO:0000259" key="2">
    <source>
        <dbReference type="Pfam" id="PF01408"/>
    </source>
</evidence>
<dbReference type="Gene3D" id="3.30.360.10">
    <property type="entry name" value="Dihydrodipicolinate Reductase, domain 2"/>
    <property type="match status" value="1"/>
</dbReference>
<dbReference type="PANTHER" id="PTHR43818">
    <property type="entry name" value="BCDNA.GH03377"/>
    <property type="match status" value="1"/>
</dbReference>
<dbReference type="InterPro" id="IPR000683">
    <property type="entry name" value="Gfo/Idh/MocA-like_OxRdtase_N"/>
</dbReference>
<evidence type="ECO:0000256" key="1">
    <source>
        <dbReference type="ARBA" id="ARBA00023002"/>
    </source>
</evidence>
<dbReference type="Pfam" id="PF01408">
    <property type="entry name" value="GFO_IDH_MocA"/>
    <property type="match status" value="1"/>
</dbReference>
<name>A0A2N3PTI6_9PROT</name>
<dbReference type="RefSeq" id="WP_101251562.1">
    <property type="nucleotide sequence ID" value="NZ_PIUM01000018.1"/>
</dbReference>
<feature type="domain" description="Gfo/Idh/MocA-like oxidoreductase N-terminal" evidence="2">
    <location>
        <begin position="4"/>
        <end position="124"/>
    </location>
</feature>
<dbReference type="InterPro" id="IPR050463">
    <property type="entry name" value="Gfo/Idh/MocA_oxidrdct_glycsds"/>
</dbReference>
<comment type="caution">
    <text evidence="4">The sequence shown here is derived from an EMBL/GenBank/DDBJ whole genome shotgun (WGS) entry which is preliminary data.</text>
</comment>
<gene>
    <name evidence="4" type="ORF">CWS72_15225</name>
</gene>
<dbReference type="PANTHER" id="PTHR43818:SF11">
    <property type="entry name" value="BCDNA.GH03377"/>
    <property type="match status" value="1"/>
</dbReference>
<dbReference type="Gene3D" id="3.40.50.720">
    <property type="entry name" value="NAD(P)-binding Rossmann-like Domain"/>
    <property type="match status" value="1"/>
</dbReference>
<dbReference type="Pfam" id="PF22725">
    <property type="entry name" value="GFO_IDH_MocA_C3"/>
    <property type="match status" value="1"/>
</dbReference>
<dbReference type="InterPro" id="IPR036291">
    <property type="entry name" value="NAD(P)-bd_dom_sf"/>
</dbReference>
<keyword evidence="1" id="KW-0560">Oxidoreductase</keyword>
<keyword evidence="5" id="KW-1185">Reference proteome</keyword>
<reference evidence="5" key="1">
    <citation type="submission" date="2017-12" db="EMBL/GenBank/DDBJ databases">
        <title>Draft genome sequence of Telmatospirillum siberiense 26-4b1T, an acidotolerant peatland alphaproteobacterium potentially involved in sulfur cycling.</title>
        <authorList>
            <person name="Hausmann B."/>
            <person name="Pjevac P."/>
            <person name="Schreck K."/>
            <person name="Herbold C.W."/>
            <person name="Daims H."/>
            <person name="Wagner M."/>
            <person name="Pester M."/>
            <person name="Loy A."/>
        </authorList>
    </citation>
    <scope>NUCLEOTIDE SEQUENCE [LARGE SCALE GENOMIC DNA]</scope>
    <source>
        <strain evidence="5">26-4b1</strain>
    </source>
</reference>
<dbReference type="GO" id="GO:0000166">
    <property type="term" value="F:nucleotide binding"/>
    <property type="evidence" value="ECO:0007669"/>
    <property type="project" value="InterPro"/>
</dbReference>
<proteinExistence type="predicted"/>
<dbReference type="OrthoDB" id="9800846at2"/>
<dbReference type="AlphaFoldDB" id="A0A2N3PTI6"/>
<dbReference type="SUPFAM" id="SSF51735">
    <property type="entry name" value="NAD(P)-binding Rossmann-fold domains"/>
    <property type="match status" value="1"/>
</dbReference>
<dbReference type="InterPro" id="IPR055170">
    <property type="entry name" value="GFO_IDH_MocA-like_dom"/>
</dbReference>
<dbReference type="SUPFAM" id="SSF55347">
    <property type="entry name" value="Glyceraldehyde-3-phosphate dehydrogenase-like, C-terminal domain"/>
    <property type="match status" value="1"/>
</dbReference>
<evidence type="ECO:0000313" key="5">
    <source>
        <dbReference type="Proteomes" id="UP000233293"/>
    </source>
</evidence>
<protein>
    <submittedName>
        <fullName evidence="4">Oxidoreductase</fullName>
    </submittedName>
</protein>
<dbReference type="GO" id="GO:0016491">
    <property type="term" value="F:oxidoreductase activity"/>
    <property type="evidence" value="ECO:0007669"/>
    <property type="project" value="UniProtKB-KW"/>
</dbReference>
<evidence type="ECO:0000259" key="3">
    <source>
        <dbReference type="Pfam" id="PF22725"/>
    </source>
</evidence>
<dbReference type="Proteomes" id="UP000233293">
    <property type="component" value="Unassembled WGS sequence"/>
</dbReference>
<accession>A0A2N3PTI6</accession>
<evidence type="ECO:0000313" key="4">
    <source>
        <dbReference type="EMBL" id="PKU23709.1"/>
    </source>
</evidence>